<evidence type="ECO:0000313" key="1">
    <source>
        <dbReference type="EMBL" id="KAL2489084.1"/>
    </source>
</evidence>
<comment type="caution">
    <text evidence="1">The sequence shown here is derived from an EMBL/GenBank/DDBJ whole genome shotgun (WGS) entry which is preliminary data.</text>
</comment>
<protein>
    <submittedName>
        <fullName evidence="1">Dof zinc finger protein DOF3.1-like</fullName>
    </submittedName>
</protein>
<reference evidence="2" key="1">
    <citation type="submission" date="2024-07" db="EMBL/GenBank/DDBJ databases">
        <title>Two chromosome-level genome assemblies of Korean endemic species Abeliophyllum distichum and Forsythia ovata (Oleaceae).</title>
        <authorList>
            <person name="Jang H."/>
        </authorList>
    </citation>
    <scope>NUCLEOTIDE SEQUENCE [LARGE SCALE GENOMIC DNA]</scope>
</reference>
<dbReference type="AlphaFoldDB" id="A0ABD1RPU2"/>
<evidence type="ECO:0000313" key="2">
    <source>
        <dbReference type="Proteomes" id="UP001604277"/>
    </source>
</evidence>
<name>A0ABD1RPU2_9LAMI</name>
<keyword evidence="2" id="KW-1185">Reference proteome</keyword>
<accession>A0ABD1RPU2</accession>
<dbReference type="Proteomes" id="UP001604277">
    <property type="component" value="Unassembled WGS sequence"/>
</dbReference>
<proteinExistence type="predicted"/>
<sequence>MSLLSSSAAAASTPSSTVAITGSLPLKAQNYGVQFDNLMYVNGSFSSLLRSSKGQFSDLLNSLNPNCSYIQSREQDPGSGHVLGHNMDLQLVLDGGIRIMQMSS</sequence>
<gene>
    <name evidence="1" type="ORF">Fot_42376</name>
</gene>
<dbReference type="EMBL" id="JBFOLJ010000012">
    <property type="protein sequence ID" value="KAL2489084.1"/>
    <property type="molecule type" value="Genomic_DNA"/>
</dbReference>
<organism evidence="1 2">
    <name type="scientific">Forsythia ovata</name>
    <dbReference type="NCBI Taxonomy" id="205694"/>
    <lineage>
        <taxon>Eukaryota</taxon>
        <taxon>Viridiplantae</taxon>
        <taxon>Streptophyta</taxon>
        <taxon>Embryophyta</taxon>
        <taxon>Tracheophyta</taxon>
        <taxon>Spermatophyta</taxon>
        <taxon>Magnoliopsida</taxon>
        <taxon>eudicotyledons</taxon>
        <taxon>Gunneridae</taxon>
        <taxon>Pentapetalae</taxon>
        <taxon>asterids</taxon>
        <taxon>lamiids</taxon>
        <taxon>Lamiales</taxon>
        <taxon>Oleaceae</taxon>
        <taxon>Forsythieae</taxon>
        <taxon>Forsythia</taxon>
    </lineage>
</organism>